<dbReference type="PANTHER" id="PTHR48475">
    <property type="entry name" value="RIBONUCLEASE H"/>
    <property type="match status" value="1"/>
</dbReference>
<dbReference type="GO" id="GO:0003676">
    <property type="term" value="F:nucleic acid binding"/>
    <property type="evidence" value="ECO:0007669"/>
    <property type="project" value="InterPro"/>
</dbReference>
<dbReference type="Gene3D" id="3.30.420.10">
    <property type="entry name" value="Ribonuclease H-like superfamily/Ribonuclease H"/>
    <property type="match status" value="1"/>
</dbReference>
<reference evidence="1 2" key="1">
    <citation type="journal article" date="2018" name="PLoS Genet.">
        <title>Population sequencing reveals clonal diversity and ancestral inbreeding in the grapevine cultivar Chardonnay.</title>
        <authorList>
            <person name="Roach M.J."/>
            <person name="Johnson D.L."/>
            <person name="Bohlmann J."/>
            <person name="van Vuuren H.J."/>
            <person name="Jones S.J."/>
            <person name="Pretorius I.S."/>
            <person name="Schmidt S.A."/>
            <person name="Borneman A.R."/>
        </authorList>
    </citation>
    <scope>NUCLEOTIDE SEQUENCE [LARGE SCALE GENOMIC DNA]</scope>
    <source>
        <strain evidence="2">cv. Chardonnay</strain>
        <tissue evidence="1">Leaf</tissue>
    </source>
</reference>
<protein>
    <submittedName>
        <fullName evidence="1">Uncharacterized protein</fullName>
    </submittedName>
</protein>
<dbReference type="InterPro" id="IPR036397">
    <property type="entry name" value="RNaseH_sf"/>
</dbReference>
<dbReference type="PANTHER" id="PTHR48475:SF1">
    <property type="entry name" value="RNASE H TYPE-1 DOMAIN-CONTAINING PROTEIN"/>
    <property type="match status" value="1"/>
</dbReference>
<dbReference type="Proteomes" id="UP000288805">
    <property type="component" value="Unassembled WGS sequence"/>
</dbReference>
<organism evidence="1 2">
    <name type="scientific">Vitis vinifera</name>
    <name type="common">Grape</name>
    <dbReference type="NCBI Taxonomy" id="29760"/>
    <lineage>
        <taxon>Eukaryota</taxon>
        <taxon>Viridiplantae</taxon>
        <taxon>Streptophyta</taxon>
        <taxon>Embryophyta</taxon>
        <taxon>Tracheophyta</taxon>
        <taxon>Spermatophyta</taxon>
        <taxon>Magnoliopsida</taxon>
        <taxon>eudicotyledons</taxon>
        <taxon>Gunneridae</taxon>
        <taxon>Pentapetalae</taxon>
        <taxon>rosids</taxon>
        <taxon>Vitales</taxon>
        <taxon>Vitaceae</taxon>
        <taxon>Viteae</taxon>
        <taxon>Vitis</taxon>
    </lineage>
</organism>
<proteinExistence type="predicted"/>
<dbReference type="AlphaFoldDB" id="A0A438I0H0"/>
<gene>
    <name evidence="1" type="ORF">CK203_041984</name>
</gene>
<accession>A0A438I0H0</accession>
<comment type="caution">
    <text evidence="1">The sequence shown here is derived from an EMBL/GenBank/DDBJ whole genome shotgun (WGS) entry which is preliminary data.</text>
</comment>
<evidence type="ECO:0000313" key="2">
    <source>
        <dbReference type="Proteomes" id="UP000288805"/>
    </source>
</evidence>
<sequence>MIETSRDWSEKLPFALWACRTFFCSSIGATPYSLVYGMETVLPVEIEMGSLRVALEQQISEANWAQARLNQLNLLDERRLRAADHGLIKDPRGKFKPNWSGPSFIRELTPDGAAWLLDLDGNRFSKPTNVDQLKKYHHASSSGNASLTFGLDSIVDMDDWDCTLGLIQLWTWMNRIAHSMMDDLISSDFPTYHTSDAILGHISYSVKICRSSLICMIIPSYKIYLRCKDFHIIISVEYMSDLLYIPWSYSRVIRIDRNYPSSLFSCDSPMDHSFEMTMDSSSRA</sequence>
<dbReference type="EMBL" id="QGNW01000157">
    <property type="protein sequence ID" value="RVW90203.1"/>
    <property type="molecule type" value="Genomic_DNA"/>
</dbReference>
<name>A0A438I0H0_VITVI</name>
<evidence type="ECO:0000313" key="1">
    <source>
        <dbReference type="EMBL" id="RVW90203.1"/>
    </source>
</evidence>